<sequence>MALSSSSPRRHLLRCFHATARALATPEPHEFSQPSEYLGSWEPAATGDPRGAWAQGLRARRAAGAEGMKERTEKLESWREKEKLKADKRAEDRELLRRKSSY</sequence>
<dbReference type="HOGENOM" id="CLU_094394_1_0_1"/>
<dbReference type="Proteomes" id="UP000032180">
    <property type="component" value="Chromosome 12"/>
</dbReference>
<keyword evidence="3" id="KW-1185">Reference proteome</keyword>
<reference evidence="3" key="2">
    <citation type="submission" date="2013-12" db="EMBL/GenBank/DDBJ databases">
        <authorList>
            <person name="Yu Y."/>
            <person name="Lee S."/>
            <person name="de Baynast K."/>
            <person name="Wissotski M."/>
            <person name="Liu L."/>
            <person name="Talag J."/>
            <person name="Goicoechea J."/>
            <person name="Angelova A."/>
            <person name="Jetty R."/>
            <person name="Kudrna D."/>
            <person name="Golser W."/>
            <person name="Rivera L."/>
            <person name="Zhang J."/>
            <person name="Wing R."/>
        </authorList>
    </citation>
    <scope>NUCLEOTIDE SEQUENCE</scope>
</reference>
<feature type="compositionally biased region" description="Basic and acidic residues" evidence="1">
    <location>
        <begin position="67"/>
        <end position="102"/>
    </location>
</feature>
<organism evidence="2 3">
    <name type="scientific">Leersia perrieri</name>
    <dbReference type="NCBI Taxonomy" id="77586"/>
    <lineage>
        <taxon>Eukaryota</taxon>
        <taxon>Viridiplantae</taxon>
        <taxon>Streptophyta</taxon>
        <taxon>Embryophyta</taxon>
        <taxon>Tracheophyta</taxon>
        <taxon>Spermatophyta</taxon>
        <taxon>Magnoliopsida</taxon>
        <taxon>Liliopsida</taxon>
        <taxon>Poales</taxon>
        <taxon>Poaceae</taxon>
        <taxon>BOP clade</taxon>
        <taxon>Oryzoideae</taxon>
        <taxon>Oryzeae</taxon>
        <taxon>Oryzinae</taxon>
        <taxon>Leersia</taxon>
    </lineage>
</organism>
<dbReference type="Gramene" id="LPERR12G02770.1">
    <property type="protein sequence ID" value="LPERR12G02770.1"/>
    <property type="gene ID" value="LPERR12G02770"/>
</dbReference>
<proteinExistence type="predicted"/>
<reference evidence="2 3" key="1">
    <citation type="submission" date="2012-08" db="EMBL/GenBank/DDBJ databases">
        <title>Oryza genome evolution.</title>
        <authorList>
            <person name="Wing R.A."/>
        </authorList>
    </citation>
    <scope>NUCLEOTIDE SEQUENCE</scope>
</reference>
<dbReference type="PANTHER" id="PTHR36402">
    <property type="entry name" value="EXPRESSED PROTEIN"/>
    <property type="match status" value="1"/>
</dbReference>
<feature type="region of interest" description="Disordered" evidence="1">
    <location>
        <begin position="26"/>
        <end position="102"/>
    </location>
</feature>
<evidence type="ECO:0000313" key="2">
    <source>
        <dbReference type="EnsemblPlants" id="LPERR12G02770.1"/>
    </source>
</evidence>
<dbReference type="PANTHER" id="PTHR36402:SF1">
    <property type="entry name" value="EXPRESSED PROTEIN"/>
    <property type="match status" value="1"/>
</dbReference>
<evidence type="ECO:0000313" key="3">
    <source>
        <dbReference type="Proteomes" id="UP000032180"/>
    </source>
</evidence>
<dbReference type="STRING" id="77586.A0A0D9XWW6"/>
<feature type="compositionally biased region" description="Low complexity" evidence="1">
    <location>
        <begin position="50"/>
        <end position="66"/>
    </location>
</feature>
<dbReference type="EnsemblPlants" id="LPERR12G02770.1">
    <property type="protein sequence ID" value="LPERR12G02770.1"/>
    <property type="gene ID" value="LPERR12G02770"/>
</dbReference>
<reference evidence="2" key="3">
    <citation type="submission" date="2015-04" db="UniProtKB">
        <authorList>
            <consortium name="EnsemblPlants"/>
        </authorList>
    </citation>
    <scope>IDENTIFICATION</scope>
</reference>
<dbReference type="AlphaFoldDB" id="A0A0D9XWW6"/>
<name>A0A0D9XWW6_9ORYZ</name>
<protein>
    <submittedName>
        <fullName evidence="2">Uncharacterized protein</fullName>
    </submittedName>
</protein>
<accession>A0A0D9XWW6</accession>
<evidence type="ECO:0000256" key="1">
    <source>
        <dbReference type="SAM" id="MobiDB-lite"/>
    </source>
</evidence>